<feature type="transmembrane region" description="Helical" evidence="1">
    <location>
        <begin position="418"/>
        <end position="437"/>
    </location>
</feature>
<name>A0A7I8D0C0_9FIRM</name>
<feature type="transmembrane region" description="Helical" evidence="1">
    <location>
        <begin position="244"/>
        <end position="264"/>
    </location>
</feature>
<keyword evidence="3" id="KW-1185">Reference proteome</keyword>
<feature type="transmembrane region" description="Helical" evidence="1">
    <location>
        <begin position="334"/>
        <end position="357"/>
    </location>
</feature>
<feature type="transmembrane region" description="Helical" evidence="1">
    <location>
        <begin position="444"/>
        <end position="461"/>
    </location>
</feature>
<feature type="transmembrane region" description="Helical" evidence="1">
    <location>
        <begin position="149"/>
        <end position="166"/>
    </location>
</feature>
<feature type="transmembrane region" description="Helical" evidence="1">
    <location>
        <begin position="25"/>
        <end position="47"/>
    </location>
</feature>
<evidence type="ECO:0000256" key="1">
    <source>
        <dbReference type="SAM" id="Phobius"/>
    </source>
</evidence>
<dbReference type="PANTHER" id="PTHR38454:SF1">
    <property type="entry name" value="INTEGRAL MEMBRANE PROTEIN"/>
    <property type="match status" value="1"/>
</dbReference>
<gene>
    <name evidence="2" type="ORF">C12CBH8_08590</name>
</gene>
<feature type="transmembrane region" description="Helical" evidence="1">
    <location>
        <begin position="392"/>
        <end position="412"/>
    </location>
</feature>
<keyword evidence="1" id="KW-1133">Transmembrane helix</keyword>
<keyword evidence="1" id="KW-0472">Membrane</keyword>
<accession>A0A7I8D0C0</accession>
<proteinExistence type="predicted"/>
<feature type="transmembrane region" description="Helical" evidence="1">
    <location>
        <begin position="846"/>
        <end position="867"/>
    </location>
</feature>
<dbReference type="AlphaFoldDB" id="A0A7I8D0C0"/>
<dbReference type="PANTHER" id="PTHR38454">
    <property type="entry name" value="INTEGRAL MEMBRANE PROTEIN-RELATED"/>
    <property type="match status" value="1"/>
</dbReference>
<dbReference type="RefSeq" id="WP_215533636.1">
    <property type="nucleotide sequence ID" value="NZ_AP023321.1"/>
</dbReference>
<feature type="transmembrane region" description="Helical" evidence="1">
    <location>
        <begin position="363"/>
        <end position="380"/>
    </location>
</feature>
<organism evidence="2 3">
    <name type="scientific">Solibaculum mannosilyticum</name>
    <dbReference type="NCBI Taxonomy" id="2780922"/>
    <lineage>
        <taxon>Bacteria</taxon>
        <taxon>Bacillati</taxon>
        <taxon>Bacillota</taxon>
        <taxon>Clostridia</taxon>
        <taxon>Eubacteriales</taxon>
        <taxon>Oscillospiraceae</taxon>
        <taxon>Solibaculum</taxon>
    </lineage>
</organism>
<reference evidence="3" key="1">
    <citation type="submission" date="2020-07" db="EMBL/GenBank/DDBJ databases">
        <title>Complete genome sequencing of Clostridia bacterium strain 12CBH8.</title>
        <authorList>
            <person name="Sakamoto M."/>
            <person name="Murakami T."/>
            <person name="Mori H."/>
        </authorList>
    </citation>
    <scope>NUCLEOTIDE SEQUENCE [LARGE SCALE GENOMIC DNA]</scope>
    <source>
        <strain evidence="3">12CBH8</strain>
    </source>
</reference>
<evidence type="ECO:0000313" key="2">
    <source>
        <dbReference type="EMBL" id="BCI60220.1"/>
    </source>
</evidence>
<dbReference type="InterPro" id="IPR018580">
    <property type="entry name" value="Uncharacterised_YfhO"/>
</dbReference>
<dbReference type="KEGG" id="sman:C12CBH8_08590"/>
<protein>
    <submittedName>
        <fullName evidence="2">Copper ABC transporter permease</fullName>
    </submittedName>
</protein>
<feature type="transmembrane region" description="Helical" evidence="1">
    <location>
        <begin position="302"/>
        <end position="322"/>
    </location>
</feature>
<keyword evidence="1" id="KW-0812">Transmembrane</keyword>
<dbReference type="Proteomes" id="UP000593890">
    <property type="component" value="Chromosome"/>
</dbReference>
<feature type="transmembrane region" description="Helical" evidence="1">
    <location>
        <begin position="200"/>
        <end position="223"/>
    </location>
</feature>
<feature type="transmembrane region" description="Helical" evidence="1">
    <location>
        <begin position="86"/>
        <end position="110"/>
    </location>
</feature>
<dbReference type="Pfam" id="PF09586">
    <property type="entry name" value="YfhO"/>
    <property type="match status" value="1"/>
</dbReference>
<evidence type="ECO:0000313" key="3">
    <source>
        <dbReference type="Proteomes" id="UP000593890"/>
    </source>
</evidence>
<sequence>MIQPKIPFRNSLSDNGRMEGRLSRLLSFLTPLVILLLVYVLFGMFPFGQKSLLITDMSQIYVDFHSWFYDALKGGDSLLFSWNTGLGMNMVGALTFYLSSPFSFLVLLFERSQIPDALLLITLLKVGSCGFTFSFYSSKVLKFNGIRNVIFSSMYALMTYVVVYALNIMWLDGIIMLPLVLLGVHSLVEKGKILPLTVSFLIAFITQFYIAYMIGIFSILYFLGVMFRVGKPSWKTFRNRSGKFILSGALAGFMSAFLLLPTYFSLQYVYLYIASSNPGAHTLTPIELISKMALGSYDTLTYGLPNLFCGTLCILLGVLYFLNRSIQRREKMIAGGMLVILLLSMTFWPINIFWHAFDEPTWFPYRFSFLYCFVLLVLSIRCFQQLDGLKGWHIAAAAGGASLCFGSVLLFGLEHVTAVQIGTTVALLCVYALLLAAMRYRPQAALAMTLVLAATVMVELYDNTNKMVHAMDTEFRYNDRASYVSYVENRSSVIQSIRQQDPGWYRMENHDMRNANDSLSLDYYGMAHYDSFTNQHMSQFLSHLGVTTTVQNRFLRYYGSTSVLDSLLGIKYVLGTNERRDGYTEIQSFGNDQKVFLNQNALSIGYMVDDGLRNFTYDSSSQKDPFYLQNKLLNAMDGREYDYYTPIHMASTMTSDNITMESYNDWWYSVSKNENSGNSYISYTITNPKAQNVCFYLPSVGLSEQNYVYVNGELYGPWGYDLIGAIDLGWWEADQEITVSFELRDDSCYLGEPQFYGFDGHAADLLFDRLKEHQMTDIEMGTSSVKGTVDAGEGGLLFTSIPSDPGWSAEVDGKPVQLVNIADAFWAVELPEGQHEVSFSFTPQGLRIGVILSITAFILAVVLIYCIDYRGKRKKHLPVDEDPDPV</sequence>
<dbReference type="EMBL" id="AP023321">
    <property type="protein sequence ID" value="BCI60220.1"/>
    <property type="molecule type" value="Genomic_DNA"/>
</dbReference>